<dbReference type="PROSITE" id="PS50011">
    <property type="entry name" value="PROTEIN_KINASE_DOM"/>
    <property type="match status" value="1"/>
</dbReference>
<evidence type="ECO:0000259" key="8">
    <source>
        <dbReference type="PROSITE" id="PS50011"/>
    </source>
</evidence>
<proteinExistence type="inferred from homology"/>
<dbReference type="PROSITE" id="PS00107">
    <property type="entry name" value="PROTEIN_KINASE_ATP"/>
    <property type="match status" value="1"/>
</dbReference>
<feature type="binding site" evidence="6">
    <location>
        <position position="1038"/>
    </location>
    <ligand>
        <name>ATP</name>
        <dbReference type="ChEBI" id="CHEBI:30616"/>
    </ligand>
</feature>
<feature type="region of interest" description="Disordered" evidence="7">
    <location>
        <begin position="763"/>
        <end position="825"/>
    </location>
</feature>
<dbReference type="InterPro" id="IPR011009">
    <property type="entry name" value="Kinase-like_dom_sf"/>
</dbReference>
<dbReference type="Proteomes" id="UP000663831">
    <property type="component" value="Unassembled WGS sequence"/>
</dbReference>
<evidence type="ECO:0000256" key="4">
    <source>
        <dbReference type="ARBA" id="ARBA00022840"/>
    </source>
</evidence>
<evidence type="ECO:0000256" key="2">
    <source>
        <dbReference type="ARBA" id="ARBA00022741"/>
    </source>
</evidence>
<evidence type="ECO:0000256" key="5">
    <source>
        <dbReference type="ARBA" id="ARBA00037982"/>
    </source>
</evidence>
<evidence type="ECO:0000256" key="7">
    <source>
        <dbReference type="SAM" id="MobiDB-lite"/>
    </source>
</evidence>
<dbReference type="GO" id="GO:0005524">
    <property type="term" value="F:ATP binding"/>
    <property type="evidence" value="ECO:0007669"/>
    <property type="project" value="UniProtKB-UniRule"/>
</dbReference>
<feature type="compositionally biased region" description="Polar residues" evidence="7">
    <location>
        <begin position="30"/>
        <end position="50"/>
    </location>
</feature>
<reference evidence="9" key="1">
    <citation type="submission" date="2021-01" db="EMBL/GenBank/DDBJ databases">
        <authorList>
            <person name="Kaushik A."/>
        </authorList>
    </citation>
    <scope>NUCLEOTIDE SEQUENCE</scope>
    <source>
        <strain evidence="9">AG3-1AP</strain>
    </source>
</reference>
<keyword evidence="3" id="KW-0418">Kinase</keyword>
<protein>
    <recommendedName>
        <fullName evidence="8">Protein kinase domain-containing protein</fullName>
    </recommendedName>
</protein>
<sequence>MIASTPPPCLRTPPTHQRPHNPYRRPQMSPLRSVSTPSAGTESGTDTPMHSPSPLRQRILLDPQPRFPHVVHRPAFPNLPSPRRASLDFGNAVGSPGPRPFPQRRPLTRLSSDTTFAQPLVPLSDSDSDGSELELDIEGDSVIRGFGIDDDVEIHDADPDDGQDLSILDGQDDDEADQSWHTATPFTPGNSFFSNVLSPNDLPPRPNLTRTPSSRPTILEELQPPKAKRRSVEHSLTTGGMPKLLLTPSRSRHREPAPERSSPPEASSPASPSRKFRLGLPLPPRSHGAENYSWHGGIDVNSESIRKLSLMDDEYNLASDPDSPSKMFPNATMAAAKGKGRRDPTWDARKFKSLKPARRGIFAPTPDSANTEISKTEPIPSTDPSSPFVQQSTTSNMPKDFVVPAFSISAFSPPRTSSPMKGGHKGGGLFEKEMNLSGVEGEETDMFPPISASSPPPAGRRGHPFTYAPPAAPGNATFSGISSLLNGPLKKKFKGGAAGDESIQLEEGIQLTSSAKPRTRARTMSIGRGNLPNIATELRRQEEDDLATPVYAPAASSSWPEDEDLDFDKSIFESMAQHTSFSVDAGGGSIIPDTPVKKSMFGQTPGGPIAMGGGTKGWMTSLPDRGGKAFGTRGKLHVDIHGVILIYISLAPRPSLPVRFPEFSPCTPDDSPAAGRSKVLNLEVEASPTMHWGPLAEESPSLRPRRKSGESRPRRRSNAGDISLNLRGSGINDTRKSSLGDLSRKVIPADNALGLRKLDSAVKKAEKAKSPKRHPLGQQKRTYGSLGVGRPGVKDGIPKFLIEGENEDDDSVMSTDTVKEKDGLVSSTSAASFLSSRPNSSNSGPLFSGVPPNFLNVGPDSFMRRASFDTVSGSDGEASVAGTPTRRGIGARRGVQPRSGLTHAGSRSAQPVAGRQLPFAPSKGLPPLASIKTGPRNSLPPANWRLATPSPSLSSLASLMDTPSAPARRSAARASPILSKCRRPIQTPTQTYQPELAPEPAIALGRLEREYTTVQQIGKGTFGQVLKVEKDGRLFAVKRSKPFEGVRHRRRVLEEVDVLRHLAAPGHPNVLQFEDAWEQDGRSLILTEMCELGNLADFLTEWGEKFERLDEARVWKIASDLSHGLAYIHHRGVIHLDLKPANMFVTIEGRIRIGDFGMASRWPRIPSEADSSDGFEREGDRDYMAPEILQGRYDFKADVFSLGMTLLECAGNIIVPAMGEPWHKLRSDDLSDVELDGFSPELVDYIATMMRRDPSRRPTMQDACAHGCIARTHTLMTRAIENAKKPGAGPTDVFRASPFGSEAPAFLEEVLGRANDGMDTS</sequence>
<keyword evidence="2 6" id="KW-0547">Nucleotide-binding</keyword>
<keyword evidence="4 6" id="KW-0067">ATP-binding</keyword>
<feature type="compositionally biased region" description="Low complexity" evidence="7">
    <location>
        <begin position="946"/>
        <end position="976"/>
    </location>
</feature>
<dbReference type="GO" id="GO:0005634">
    <property type="term" value="C:nucleus"/>
    <property type="evidence" value="ECO:0007669"/>
    <property type="project" value="TreeGrafter"/>
</dbReference>
<feature type="compositionally biased region" description="Low complexity" evidence="7">
    <location>
        <begin position="259"/>
        <end position="273"/>
    </location>
</feature>
<dbReference type="InterPro" id="IPR017441">
    <property type="entry name" value="Protein_kinase_ATP_BS"/>
</dbReference>
<evidence type="ECO:0000256" key="3">
    <source>
        <dbReference type="ARBA" id="ARBA00022777"/>
    </source>
</evidence>
<dbReference type="Gene3D" id="1.10.510.10">
    <property type="entry name" value="Transferase(Phosphotransferase) domain 1"/>
    <property type="match status" value="1"/>
</dbReference>
<feature type="compositionally biased region" description="Polar residues" evidence="7">
    <location>
        <begin position="382"/>
        <end position="393"/>
    </location>
</feature>
<dbReference type="SUPFAM" id="SSF56112">
    <property type="entry name" value="Protein kinase-like (PK-like)"/>
    <property type="match status" value="1"/>
</dbReference>
<dbReference type="InterPro" id="IPR050339">
    <property type="entry name" value="CC_SR_Kinase"/>
</dbReference>
<dbReference type="EMBL" id="CAJMWV010001299">
    <property type="protein sequence ID" value="CAE6433361.1"/>
    <property type="molecule type" value="Genomic_DNA"/>
</dbReference>
<feature type="compositionally biased region" description="Pro residues" evidence="7">
    <location>
        <begin position="1"/>
        <end position="11"/>
    </location>
</feature>
<dbReference type="PANTHER" id="PTHR11042">
    <property type="entry name" value="EUKARYOTIC TRANSLATION INITIATION FACTOR 2-ALPHA KINASE EIF2-ALPHA KINASE -RELATED"/>
    <property type="match status" value="1"/>
</dbReference>
<dbReference type="PROSITE" id="PS00108">
    <property type="entry name" value="PROTEIN_KINASE_ST"/>
    <property type="match status" value="1"/>
</dbReference>
<dbReference type="GO" id="GO:0004713">
    <property type="term" value="F:protein tyrosine kinase activity"/>
    <property type="evidence" value="ECO:0007669"/>
    <property type="project" value="TreeGrafter"/>
</dbReference>
<accession>A0A8H2XUK5</accession>
<dbReference type="Pfam" id="PF00069">
    <property type="entry name" value="Pkinase"/>
    <property type="match status" value="1"/>
</dbReference>
<feature type="region of interest" description="Disordered" evidence="7">
    <location>
        <begin position="868"/>
        <end position="976"/>
    </location>
</feature>
<dbReference type="Gene3D" id="3.30.200.20">
    <property type="entry name" value="Phosphorylase Kinase, domain 1"/>
    <property type="match status" value="1"/>
</dbReference>
<evidence type="ECO:0000313" key="9">
    <source>
        <dbReference type="EMBL" id="CAE6433361.1"/>
    </source>
</evidence>
<evidence type="ECO:0000256" key="1">
    <source>
        <dbReference type="ARBA" id="ARBA00022679"/>
    </source>
</evidence>
<feature type="region of interest" description="Disordered" evidence="7">
    <location>
        <begin position="360"/>
        <end position="393"/>
    </location>
</feature>
<dbReference type="InterPro" id="IPR000719">
    <property type="entry name" value="Prot_kinase_dom"/>
</dbReference>
<evidence type="ECO:0000313" key="10">
    <source>
        <dbReference type="Proteomes" id="UP000663831"/>
    </source>
</evidence>
<feature type="compositionally biased region" description="Acidic residues" evidence="7">
    <location>
        <begin position="148"/>
        <end position="163"/>
    </location>
</feature>
<dbReference type="PANTHER" id="PTHR11042:SF190">
    <property type="entry name" value="MITOSIS INHIBITOR PROTEIN KINASE MIK1"/>
    <property type="match status" value="1"/>
</dbReference>
<feature type="domain" description="Protein kinase" evidence="8">
    <location>
        <begin position="1011"/>
        <end position="1276"/>
    </location>
</feature>
<feature type="region of interest" description="Disordered" evidence="7">
    <location>
        <begin position="148"/>
        <end position="287"/>
    </location>
</feature>
<dbReference type="InterPro" id="IPR008271">
    <property type="entry name" value="Ser/Thr_kinase_AS"/>
</dbReference>
<organism evidence="9 10">
    <name type="scientific">Rhizoctonia solani</name>
    <dbReference type="NCBI Taxonomy" id="456999"/>
    <lineage>
        <taxon>Eukaryota</taxon>
        <taxon>Fungi</taxon>
        <taxon>Dikarya</taxon>
        <taxon>Basidiomycota</taxon>
        <taxon>Agaricomycotina</taxon>
        <taxon>Agaricomycetes</taxon>
        <taxon>Cantharellales</taxon>
        <taxon>Ceratobasidiaceae</taxon>
        <taxon>Rhizoctonia</taxon>
    </lineage>
</organism>
<dbReference type="GO" id="GO:0005737">
    <property type="term" value="C:cytoplasm"/>
    <property type="evidence" value="ECO:0007669"/>
    <property type="project" value="TreeGrafter"/>
</dbReference>
<feature type="region of interest" description="Disordered" evidence="7">
    <location>
        <begin position="1"/>
        <end position="107"/>
    </location>
</feature>
<dbReference type="GO" id="GO:0110031">
    <property type="term" value="P:negative regulation of G2/MI transition of meiotic cell cycle"/>
    <property type="evidence" value="ECO:0007669"/>
    <property type="project" value="TreeGrafter"/>
</dbReference>
<keyword evidence="1" id="KW-0808">Transferase</keyword>
<comment type="caution">
    <text evidence="9">The sequence shown here is derived from an EMBL/GenBank/DDBJ whole genome shotgun (WGS) entry which is preliminary data.</text>
</comment>
<name>A0A8H2XUK5_9AGAM</name>
<dbReference type="SMART" id="SM00220">
    <property type="entry name" value="S_TKc"/>
    <property type="match status" value="1"/>
</dbReference>
<feature type="region of interest" description="Disordered" evidence="7">
    <location>
        <begin position="691"/>
        <end position="738"/>
    </location>
</feature>
<gene>
    <name evidence="9" type="ORF">RDB_LOCUS45578</name>
</gene>
<comment type="similarity">
    <text evidence="5">Belongs to the protein kinase superfamily. Ser/Thr protein kinase family. GCN2 subfamily.</text>
</comment>
<feature type="compositionally biased region" description="Polar residues" evidence="7">
    <location>
        <begin position="179"/>
        <end position="198"/>
    </location>
</feature>
<evidence type="ECO:0000256" key="6">
    <source>
        <dbReference type="PROSITE-ProRule" id="PRU10141"/>
    </source>
</evidence>